<organism evidence="1 2">
    <name type="scientific">Pontiella desulfatans</name>
    <dbReference type="NCBI Taxonomy" id="2750659"/>
    <lineage>
        <taxon>Bacteria</taxon>
        <taxon>Pseudomonadati</taxon>
        <taxon>Kiritimatiellota</taxon>
        <taxon>Kiritimatiellia</taxon>
        <taxon>Kiritimatiellales</taxon>
        <taxon>Pontiellaceae</taxon>
        <taxon>Pontiella</taxon>
    </lineage>
</organism>
<dbReference type="Proteomes" id="UP000366872">
    <property type="component" value="Unassembled WGS sequence"/>
</dbReference>
<name>A0A6C2U295_PONDE</name>
<evidence type="ECO:0000313" key="2">
    <source>
        <dbReference type="Proteomes" id="UP000366872"/>
    </source>
</evidence>
<keyword evidence="2" id="KW-1185">Reference proteome</keyword>
<dbReference type="EMBL" id="CAAHFG010000001">
    <property type="protein sequence ID" value="VGO14090.1"/>
    <property type="molecule type" value="Genomic_DNA"/>
</dbReference>
<dbReference type="RefSeq" id="WP_136079600.1">
    <property type="nucleotide sequence ID" value="NZ_CAAHFG010000001.1"/>
</dbReference>
<proteinExistence type="predicted"/>
<evidence type="ECO:0000313" key="1">
    <source>
        <dbReference type="EMBL" id="VGO14090.1"/>
    </source>
</evidence>
<protein>
    <submittedName>
        <fullName evidence="1">Uncharacterized protein</fullName>
    </submittedName>
</protein>
<sequence>MTTQGLLGFRYREKDRLVYNHADSEPDLLGLRILHELRNVDDWNMARERIKNIVSIPETRKLDEHSCLAETEVRRHFPDLEYRTTPTDMYQLYQPLQGSLKPYLDGKLMFMPDASDFIHDSLHCEWAYIANLDTELLEVWKGNQLEPDSEDNRMSEEENRYGREPDHMGYYPCAMVKEYDLKELPNPGLFLTYYSFSGDLNRSI</sequence>
<gene>
    <name evidence="1" type="ORF">PDESU_02647</name>
</gene>
<reference evidence="1 2" key="1">
    <citation type="submission" date="2019-04" db="EMBL/GenBank/DDBJ databases">
        <authorList>
            <person name="Van Vliet M D."/>
        </authorList>
    </citation>
    <scope>NUCLEOTIDE SEQUENCE [LARGE SCALE GENOMIC DNA]</scope>
    <source>
        <strain evidence="1 2">F1</strain>
    </source>
</reference>
<accession>A0A6C2U295</accession>
<dbReference type="AlphaFoldDB" id="A0A6C2U295"/>